<dbReference type="PaxDb" id="284590-Q6CND5"/>
<feature type="region of interest" description="Disordered" evidence="1">
    <location>
        <begin position="155"/>
        <end position="192"/>
    </location>
</feature>
<reference evidence="2 3" key="1">
    <citation type="journal article" date="2004" name="Nature">
        <title>Genome evolution in yeasts.</title>
        <authorList>
            <consortium name="Genolevures"/>
            <person name="Dujon B."/>
            <person name="Sherman D."/>
            <person name="Fischer G."/>
            <person name="Durrens P."/>
            <person name="Casaregola S."/>
            <person name="Lafontaine I."/>
            <person name="de Montigny J."/>
            <person name="Marck C."/>
            <person name="Neuveglise C."/>
            <person name="Talla E."/>
            <person name="Goffard N."/>
            <person name="Frangeul L."/>
            <person name="Aigle M."/>
            <person name="Anthouard V."/>
            <person name="Babour A."/>
            <person name="Barbe V."/>
            <person name="Barnay S."/>
            <person name="Blanchin S."/>
            <person name="Beckerich J.M."/>
            <person name="Beyne E."/>
            <person name="Bleykasten C."/>
            <person name="Boisrame A."/>
            <person name="Boyer J."/>
            <person name="Cattolico L."/>
            <person name="Confanioleri F."/>
            <person name="de Daruvar A."/>
            <person name="Despons L."/>
            <person name="Fabre E."/>
            <person name="Fairhead C."/>
            <person name="Ferry-Dumazet H."/>
            <person name="Groppi A."/>
            <person name="Hantraye F."/>
            <person name="Hennequin C."/>
            <person name="Jauniaux N."/>
            <person name="Joyet P."/>
            <person name="Kachouri R."/>
            <person name="Kerrest A."/>
            <person name="Koszul R."/>
            <person name="Lemaire M."/>
            <person name="Lesur I."/>
            <person name="Ma L."/>
            <person name="Muller H."/>
            <person name="Nicaud J.M."/>
            <person name="Nikolski M."/>
            <person name="Oztas S."/>
            <person name="Ozier-Kalogeropoulos O."/>
            <person name="Pellenz S."/>
            <person name="Potier S."/>
            <person name="Richard G.F."/>
            <person name="Straub M.L."/>
            <person name="Suleau A."/>
            <person name="Swennene D."/>
            <person name="Tekaia F."/>
            <person name="Wesolowski-Louvel M."/>
            <person name="Westhof E."/>
            <person name="Wirth B."/>
            <person name="Zeniou-Meyer M."/>
            <person name="Zivanovic I."/>
            <person name="Bolotin-Fukuhara M."/>
            <person name="Thierry A."/>
            <person name="Bouchier C."/>
            <person name="Caudron B."/>
            <person name="Scarpelli C."/>
            <person name="Gaillardin C."/>
            <person name="Weissenbach J."/>
            <person name="Wincker P."/>
            <person name="Souciet J.L."/>
        </authorList>
    </citation>
    <scope>NUCLEOTIDE SEQUENCE [LARGE SCALE GENOMIC DNA]</scope>
    <source>
        <strain evidence="3">ATCC 8585 / CBS 2359 / DSM 70799 / NBRC 1267 / NRRL Y-1140 / WM37</strain>
    </source>
</reference>
<proteinExistence type="predicted"/>
<dbReference type="Proteomes" id="UP000000598">
    <property type="component" value="Chromosome E"/>
</dbReference>
<dbReference type="FunCoup" id="Q6CND5">
    <property type="interactions" value="111"/>
</dbReference>
<feature type="compositionally biased region" description="Polar residues" evidence="1">
    <location>
        <begin position="182"/>
        <end position="192"/>
    </location>
</feature>
<accession>Q6CND5</accession>
<feature type="compositionally biased region" description="Low complexity" evidence="1">
    <location>
        <begin position="426"/>
        <end position="444"/>
    </location>
</feature>
<evidence type="ECO:0000256" key="1">
    <source>
        <dbReference type="SAM" id="MobiDB-lite"/>
    </source>
</evidence>
<dbReference type="eggNOG" id="ENOG502R6DJ">
    <property type="taxonomic scope" value="Eukaryota"/>
</dbReference>
<dbReference type="InParanoid" id="Q6CND5"/>
<dbReference type="OMA" id="PGGHYKN"/>
<feature type="compositionally biased region" description="Polar residues" evidence="1">
    <location>
        <begin position="480"/>
        <end position="490"/>
    </location>
</feature>
<dbReference type="KEGG" id="kla:KLLA0_E13421g"/>
<keyword evidence="3" id="KW-1185">Reference proteome</keyword>
<organism evidence="2 3">
    <name type="scientific">Kluyveromyces lactis (strain ATCC 8585 / CBS 2359 / DSM 70799 / NBRC 1267 / NRRL Y-1140 / WM37)</name>
    <name type="common">Yeast</name>
    <name type="synonym">Candida sphaerica</name>
    <dbReference type="NCBI Taxonomy" id="284590"/>
    <lineage>
        <taxon>Eukaryota</taxon>
        <taxon>Fungi</taxon>
        <taxon>Dikarya</taxon>
        <taxon>Ascomycota</taxon>
        <taxon>Saccharomycotina</taxon>
        <taxon>Saccharomycetes</taxon>
        <taxon>Saccharomycetales</taxon>
        <taxon>Saccharomycetaceae</taxon>
        <taxon>Kluyveromyces</taxon>
    </lineage>
</organism>
<sequence>MSKEPLESAVRPPSASNNPNYNRLSAMIENYSLHESLDDEIYMPSKGIDSAERASPQLSYTSNDQNVAFFNTYGSPQPSPDGNRLQLNGQSPGNRESIISAYSGTVHEGVPVSYIVKNNSTTAVKKENFEEPALPPFPTKSEWSAASADALSELTTKPVGNSIDTEEPQVSLKKEQIGQPAETDTTPTLEKNNSLKLVSMEMSHQKVPSSIASGNLASESGHSYNASATSNSGSSMVNLDHTSQYGATGNSGDCQHLSQLETTTIKEESYDEQQQTPVSDYNNIPKVNVTEAISDTTPLNISQAPSQQDISQVSEIKSIASSILPPLETQVNSKKTAGAEPELEIISDLHPTVPPRSARRPKSHIFIKESLDDIQNQLAKEMGKGHSASASRSERHSRQSSVRSESFFSATEQDDTMGPQEDGYTTRPLPSIPSSSSSRLETPENQITQQPNDQAVCNVKDPEDDDDYEDIVEKGADSTKAASSVRTPQSKLPKAPKKGHSKTRSKSHQRQGQNQSHNQTKKIGSKHNKELRSFDIDTISQLLNVTKGTLIGSEFSNLGMKIEEKRALERLVDSLSRLTADMVLDPEKYQEGLRRLERATKALDGF</sequence>
<feature type="region of interest" description="Disordered" evidence="1">
    <location>
        <begin position="69"/>
        <end position="96"/>
    </location>
</feature>
<feature type="region of interest" description="Disordered" evidence="1">
    <location>
        <begin position="1"/>
        <end position="21"/>
    </location>
</feature>
<gene>
    <name evidence="2" type="ORF">KLLA0_E13421g</name>
</gene>
<feature type="region of interest" description="Disordered" evidence="1">
    <location>
        <begin position="321"/>
        <end position="528"/>
    </location>
</feature>
<protein>
    <submittedName>
        <fullName evidence="2">KLLA0E13421p</fullName>
    </submittedName>
</protein>
<feature type="compositionally biased region" description="Low complexity" evidence="1">
    <location>
        <begin position="399"/>
        <end position="409"/>
    </location>
</feature>
<feature type="compositionally biased region" description="Basic residues" evidence="1">
    <location>
        <begin position="494"/>
        <end position="509"/>
    </location>
</feature>
<feature type="compositionally biased region" description="Polar residues" evidence="1">
    <location>
        <begin position="85"/>
        <end position="94"/>
    </location>
</feature>
<dbReference type="EMBL" id="CR382125">
    <property type="protein sequence ID" value="CAG99641.1"/>
    <property type="molecule type" value="Genomic_DNA"/>
</dbReference>
<dbReference type="HOGENOM" id="CLU_544174_0_0_1"/>
<dbReference type="AlphaFoldDB" id="Q6CND5"/>
<feature type="compositionally biased region" description="Polar residues" evidence="1">
    <location>
        <begin position="445"/>
        <end position="455"/>
    </location>
</feature>
<dbReference type="STRING" id="284590.Q6CND5"/>
<name>Q6CND5_KLULA</name>
<feature type="region of interest" description="Disordered" evidence="1">
    <location>
        <begin position="222"/>
        <end position="259"/>
    </location>
</feature>
<evidence type="ECO:0000313" key="2">
    <source>
        <dbReference type="EMBL" id="CAG99641.1"/>
    </source>
</evidence>
<evidence type="ECO:0000313" key="3">
    <source>
        <dbReference type="Proteomes" id="UP000000598"/>
    </source>
</evidence>